<dbReference type="SUPFAM" id="SSF48498">
    <property type="entry name" value="Tetracyclin repressor-like, C-terminal domain"/>
    <property type="match status" value="1"/>
</dbReference>
<dbReference type="Gene3D" id="1.10.357.10">
    <property type="entry name" value="Tetracycline Repressor, domain 2"/>
    <property type="match status" value="1"/>
</dbReference>
<reference evidence="7 8" key="1">
    <citation type="submission" date="2022-06" db="EMBL/GenBank/DDBJ databases">
        <title>Genomic Encyclopedia of Archaeal and Bacterial Type Strains, Phase II (KMG-II): from individual species to whole genera.</title>
        <authorList>
            <person name="Goeker M."/>
        </authorList>
    </citation>
    <scope>NUCLEOTIDE SEQUENCE [LARGE SCALE GENOMIC DNA]</scope>
    <source>
        <strain evidence="7 8">DSM 40477</strain>
    </source>
</reference>
<dbReference type="InterPro" id="IPR036271">
    <property type="entry name" value="Tet_transcr_reg_TetR-rel_C_sf"/>
</dbReference>
<dbReference type="RefSeq" id="WP_253674820.1">
    <property type="nucleotide sequence ID" value="NZ_JAMTCP010000080.1"/>
</dbReference>
<evidence type="ECO:0000256" key="3">
    <source>
        <dbReference type="ARBA" id="ARBA00023163"/>
    </source>
</evidence>
<name>A0ABT1I473_STRSD</name>
<feature type="region of interest" description="Disordered" evidence="5">
    <location>
        <begin position="227"/>
        <end position="260"/>
    </location>
</feature>
<protein>
    <submittedName>
        <fullName evidence="7">Transcriptional regulator, TetR family</fullName>
    </submittedName>
</protein>
<sequence>MSPFDDGRGRVEPVSDEVARRSDARRNRTRLLDAARAAFVERGADVPLEEVARRAGVGIGTLYRHFGDRSGLIRQVVVDHAHAVLAEARQAWVEEPTAWDALRRFVLRAGDLGDSALAPVVGGRVPRDPEVLRVVGQVSELLGRMVAGARAEGALRADVTVGDIRLLLTLLTRPLPSAPPELRRELTRRHLRLALDGMAAGDAPPLPGPALSGTQLDEYFVLEPATRSVAPPAGWDGDEGREAEPPDSCRDDTQFLPSPQ</sequence>
<keyword evidence="3" id="KW-0804">Transcription</keyword>
<dbReference type="EMBL" id="JAMTCP010000080">
    <property type="protein sequence ID" value="MCP2262589.1"/>
    <property type="molecule type" value="Genomic_DNA"/>
</dbReference>
<feature type="DNA-binding region" description="H-T-H motif" evidence="4">
    <location>
        <begin position="47"/>
        <end position="66"/>
    </location>
</feature>
<comment type="caution">
    <text evidence="7">The sequence shown here is derived from an EMBL/GenBank/DDBJ whole genome shotgun (WGS) entry which is preliminary data.</text>
</comment>
<dbReference type="PANTHER" id="PTHR30055">
    <property type="entry name" value="HTH-TYPE TRANSCRIPTIONAL REGULATOR RUTR"/>
    <property type="match status" value="1"/>
</dbReference>
<evidence type="ECO:0000256" key="1">
    <source>
        <dbReference type="ARBA" id="ARBA00023015"/>
    </source>
</evidence>
<organism evidence="7 8">
    <name type="scientific">Streptoalloteichus tenebrarius (strain ATCC 17920 / DSM 40477 / JCM 4838 / CBS 697.72 / NBRC 16177 / NCIMB 11028 / NRRL B-12390 / A12253. 1 / ISP 5477)</name>
    <name type="common">Streptomyces tenebrarius</name>
    <dbReference type="NCBI Taxonomy" id="1933"/>
    <lineage>
        <taxon>Bacteria</taxon>
        <taxon>Bacillati</taxon>
        <taxon>Actinomycetota</taxon>
        <taxon>Actinomycetes</taxon>
        <taxon>Pseudonocardiales</taxon>
        <taxon>Pseudonocardiaceae</taxon>
        <taxon>Streptoalloteichus</taxon>
    </lineage>
</organism>
<dbReference type="Proteomes" id="UP001205311">
    <property type="component" value="Unassembled WGS sequence"/>
</dbReference>
<dbReference type="SUPFAM" id="SSF46689">
    <property type="entry name" value="Homeodomain-like"/>
    <property type="match status" value="1"/>
</dbReference>
<gene>
    <name evidence="7" type="ORF">LX15_006329</name>
</gene>
<keyword evidence="8" id="KW-1185">Reference proteome</keyword>
<dbReference type="InterPro" id="IPR009057">
    <property type="entry name" value="Homeodomain-like_sf"/>
</dbReference>
<feature type="domain" description="HTH tetR-type" evidence="6">
    <location>
        <begin position="25"/>
        <end position="84"/>
    </location>
</feature>
<dbReference type="Pfam" id="PF00440">
    <property type="entry name" value="TetR_N"/>
    <property type="match status" value="1"/>
</dbReference>
<dbReference type="PROSITE" id="PS50977">
    <property type="entry name" value="HTH_TETR_2"/>
    <property type="match status" value="1"/>
</dbReference>
<keyword evidence="1" id="KW-0805">Transcription regulation</keyword>
<evidence type="ECO:0000256" key="5">
    <source>
        <dbReference type="SAM" id="MobiDB-lite"/>
    </source>
</evidence>
<dbReference type="PRINTS" id="PR00455">
    <property type="entry name" value="HTHTETR"/>
</dbReference>
<keyword evidence="2 4" id="KW-0238">DNA-binding</keyword>
<evidence type="ECO:0000256" key="4">
    <source>
        <dbReference type="PROSITE-ProRule" id="PRU00335"/>
    </source>
</evidence>
<evidence type="ECO:0000256" key="2">
    <source>
        <dbReference type="ARBA" id="ARBA00023125"/>
    </source>
</evidence>
<evidence type="ECO:0000313" key="8">
    <source>
        <dbReference type="Proteomes" id="UP001205311"/>
    </source>
</evidence>
<dbReference type="InterPro" id="IPR050109">
    <property type="entry name" value="HTH-type_TetR-like_transc_reg"/>
</dbReference>
<dbReference type="InterPro" id="IPR001647">
    <property type="entry name" value="HTH_TetR"/>
</dbReference>
<accession>A0ABT1I473</accession>
<dbReference type="PANTHER" id="PTHR30055:SF234">
    <property type="entry name" value="HTH-TYPE TRANSCRIPTIONAL REGULATOR BETI"/>
    <property type="match status" value="1"/>
</dbReference>
<feature type="region of interest" description="Disordered" evidence="5">
    <location>
        <begin position="1"/>
        <end position="22"/>
    </location>
</feature>
<evidence type="ECO:0000313" key="7">
    <source>
        <dbReference type="EMBL" id="MCP2262589.1"/>
    </source>
</evidence>
<proteinExistence type="predicted"/>
<feature type="compositionally biased region" description="Basic and acidic residues" evidence="5">
    <location>
        <begin position="238"/>
        <end position="253"/>
    </location>
</feature>
<evidence type="ECO:0000259" key="6">
    <source>
        <dbReference type="PROSITE" id="PS50977"/>
    </source>
</evidence>